<feature type="compositionally biased region" description="Polar residues" evidence="1">
    <location>
        <begin position="26"/>
        <end position="37"/>
    </location>
</feature>
<protein>
    <submittedName>
        <fullName evidence="2">---NA</fullName>
    </submittedName>
</protein>
<gene>
    <name evidence="2" type="ORF">PACLA_8A083981</name>
</gene>
<dbReference type="AlphaFoldDB" id="A0A7D9LPJ7"/>
<dbReference type="PROSITE" id="PS00107">
    <property type="entry name" value="PROTEIN_KINASE_ATP"/>
    <property type="match status" value="1"/>
</dbReference>
<reference evidence="2" key="1">
    <citation type="submission" date="2020-04" db="EMBL/GenBank/DDBJ databases">
        <authorList>
            <person name="Alioto T."/>
            <person name="Alioto T."/>
            <person name="Gomez Garrido J."/>
        </authorList>
    </citation>
    <scope>NUCLEOTIDE SEQUENCE</scope>
    <source>
        <strain evidence="2">A484AB</strain>
    </source>
</reference>
<dbReference type="GO" id="GO:0004672">
    <property type="term" value="F:protein kinase activity"/>
    <property type="evidence" value="ECO:0007669"/>
    <property type="project" value="InterPro"/>
</dbReference>
<accession>A0A7D9LPJ7</accession>
<comment type="caution">
    <text evidence="2">The sequence shown here is derived from an EMBL/GenBank/DDBJ whole genome shotgun (WGS) entry which is preliminary data.</text>
</comment>
<feature type="compositionally biased region" description="Polar residues" evidence="1">
    <location>
        <begin position="209"/>
        <end position="226"/>
    </location>
</feature>
<feature type="region of interest" description="Disordered" evidence="1">
    <location>
        <begin position="1"/>
        <end position="37"/>
    </location>
</feature>
<feature type="region of interest" description="Disordered" evidence="1">
    <location>
        <begin position="102"/>
        <end position="156"/>
    </location>
</feature>
<dbReference type="GO" id="GO:0005524">
    <property type="term" value="F:ATP binding"/>
    <property type="evidence" value="ECO:0007669"/>
    <property type="project" value="UniProtKB-UniRule"/>
</dbReference>
<evidence type="ECO:0000256" key="1">
    <source>
        <dbReference type="SAM" id="MobiDB-lite"/>
    </source>
</evidence>
<dbReference type="InterPro" id="IPR017441">
    <property type="entry name" value="Protein_kinase_ATP_BS"/>
</dbReference>
<proteinExistence type="predicted"/>
<feature type="compositionally biased region" description="Low complexity" evidence="1">
    <location>
        <begin position="116"/>
        <end position="127"/>
    </location>
</feature>
<dbReference type="OrthoDB" id="5964819at2759"/>
<name>A0A7D9LPJ7_PARCT</name>
<feature type="compositionally biased region" description="Basic residues" evidence="1">
    <location>
        <begin position="128"/>
        <end position="149"/>
    </location>
</feature>
<feature type="compositionally biased region" description="Basic and acidic residues" evidence="1">
    <location>
        <begin position="247"/>
        <end position="257"/>
    </location>
</feature>
<sequence length="533" mass="58984">MAPTGRNNALTDDKKRQISDIPDLDSASTSSRAEFNRSPSYNIPLVCRAATSVAIATKENDEINALETTDIRAKLYPDVLEDGTLFDLYLPNTDIESLCGVDTASKRSQPEPINQSSTTKGRTWRSTGKGKKRKKKKAAGSKKKIHKKHKTDDSMASINESMKDSFTDVEHSFEFGGATAIINNTHGIAYKNCKKTAVGGKQKAGTNGACVTTQQTPSPPTGNSKVCCSHVRAHRGGGGGGDDGDDGEGKPPKKPPEVEQCSNAGKQKPKKKKKTSSEMDVDPVLSSAMDVSRDSTPEDTSDVEVVSDQLQEHTIHVQPEQAQQQESVLTQELLMILNGCINHYNYCGKRPCVRCHRVEILIQHHFEETNGTCRCHKCKVWLCVLKYHTEICKLKGCIVCEKAKGIPSPAPAAPVIVHQTPSLDPDDLIVWRNESFPHNVTHFKEDKHYAFLDVIGEGGHGAVHNVEISDDVKKKYLNSSCRDFVAKKTDKVEDDEKYVFEQTSNHPNFLETYLVLQKMHPKCHFRILMERCG</sequence>
<dbReference type="PROSITE" id="PS50011">
    <property type="entry name" value="PROTEIN_KINASE_DOM"/>
    <property type="match status" value="1"/>
</dbReference>
<evidence type="ECO:0000313" key="2">
    <source>
        <dbReference type="EMBL" id="CAB4036753.1"/>
    </source>
</evidence>
<dbReference type="EMBL" id="CACRXK020022366">
    <property type="protein sequence ID" value="CAB4036753.1"/>
    <property type="molecule type" value="Genomic_DNA"/>
</dbReference>
<keyword evidence="3" id="KW-1185">Reference proteome</keyword>
<feature type="region of interest" description="Disordered" evidence="1">
    <location>
        <begin position="201"/>
        <end position="300"/>
    </location>
</feature>
<dbReference type="InterPro" id="IPR000719">
    <property type="entry name" value="Prot_kinase_dom"/>
</dbReference>
<organism evidence="2 3">
    <name type="scientific">Paramuricea clavata</name>
    <name type="common">Red gorgonian</name>
    <name type="synonym">Violescent sea-whip</name>
    <dbReference type="NCBI Taxonomy" id="317549"/>
    <lineage>
        <taxon>Eukaryota</taxon>
        <taxon>Metazoa</taxon>
        <taxon>Cnidaria</taxon>
        <taxon>Anthozoa</taxon>
        <taxon>Octocorallia</taxon>
        <taxon>Malacalcyonacea</taxon>
        <taxon>Plexauridae</taxon>
        <taxon>Paramuricea</taxon>
    </lineage>
</organism>
<feature type="compositionally biased region" description="Polar residues" evidence="1">
    <location>
        <begin position="1"/>
        <end position="10"/>
    </location>
</feature>
<dbReference type="Proteomes" id="UP001152795">
    <property type="component" value="Unassembled WGS sequence"/>
</dbReference>
<evidence type="ECO:0000313" key="3">
    <source>
        <dbReference type="Proteomes" id="UP001152795"/>
    </source>
</evidence>